<feature type="domain" description="TIR" evidence="1">
    <location>
        <begin position="9"/>
        <end position="108"/>
    </location>
</feature>
<reference evidence="2 3" key="1">
    <citation type="journal article" date="2018" name="ISME J.">
        <title>Endosymbiont genomes yield clues of tubeworm success.</title>
        <authorList>
            <person name="Li Y."/>
            <person name="Liles M.R."/>
            <person name="Halanych K.M."/>
        </authorList>
    </citation>
    <scope>NUCLEOTIDE SEQUENCE [LARGE SCALE GENOMIC DNA]</scope>
    <source>
        <strain evidence="2">A1462</strain>
    </source>
</reference>
<gene>
    <name evidence="2" type="ORF">DIZ78_05040</name>
</gene>
<dbReference type="Proteomes" id="UP000254771">
    <property type="component" value="Unassembled WGS sequence"/>
</dbReference>
<dbReference type="SUPFAM" id="SSF52200">
    <property type="entry name" value="Toll/Interleukin receptor TIR domain"/>
    <property type="match status" value="1"/>
</dbReference>
<dbReference type="InterPro" id="IPR035897">
    <property type="entry name" value="Toll_tir_struct_dom_sf"/>
</dbReference>
<dbReference type="Pfam" id="PF13676">
    <property type="entry name" value="TIR_2"/>
    <property type="match status" value="1"/>
</dbReference>
<dbReference type="AlphaFoldDB" id="A0A370DTW8"/>
<sequence>MARKKVSSVFISYSHAAEEKVPIAAKLEAAFKKRGVGVLRRDTSETAYGESIKRFMDELRKGDFVVVVSSERYWHSDDCVNELKSIKEYGDFELRVLPVQLQDINLRDVEIQKALINYWNSKSHDAASEIPKNAARAQAHAKEISDSAKCIDECISKFSDWYALDPATHINSDFDALITTLLKRAELLQHKRAVLRFRRDVRDNFEKLLLAKPELGRRLEDEISPREGLHAAVDYLCGAATAEHAEEAVFSLNNVGLAYLEQMSEIRDVNSSELKGVAELLVSLLGWILLTQVNDQWISDNIDAFISGKSIEISLPLRTRTGVEILVARLNIKTPSLDFRKKEDHSISGNGVILESGYSSQCAAYEVKKSLWQMFWPTDEVPKVFEKGDRDKLNGQLRIERRMATRRSIYIAIHQQDGTTCLTKDVVEQLQVELEELKFVYYGIEGGQGKILLLPEYQVENLVETFLKSLRKYL</sequence>
<dbReference type="EMBL" id="QFXE01000005">
    <property type="protein sequence ID" value="RDH87904.1"/>
    <property type="molecule type" value="Genomic_DNA"/>
</dbReference>
<dbReference type="GO" id="GO:0007165">
    <property type="term" value="P:signal transduction"/>
    <property type="evidence" value="ECO:0007669"/>
    <property type="project" value="InterPro"/>
</dbReference>
<evidence type="ECO:0000259" key="1">
    <source>
        <dbReference type="Pfam" id="PF13676"/>
    </source>
</evidence>
<accession>A0A370DTW8</accession>
<proteinExistence type="predicted"/>
<keyword evidence="3" id="KW-1185">Reference proteome</keyword>
<evidence type="ECO:0000313" key="2">
    <source>
        <dbReference type="EMBL" id="RDH87904.1"/>
    </source>
</evidence>
<dbReference type="InterPro" id="IPR000157">
    <property type="entry name" value="TIR_dom"/>
</dbReference>
<comment type="caution">
    <text evidence="2">The sequence shown here is derived from an EMBL/GenBank/DDBJ whole genome shotgun (WGS) entry which is preliminary data.</text>
</comment>
<evidence type="ECO:0000313" key="3">
    <source>
        <dbReference type="Proteomes" id="UP000254771"/>
    </source>
</evidence>
<dbReference type="Gene3D" id="3.40.50.10140">
    <property type="entry name" value="Toll/interleukin-1 receptor homology (TIR) domain"/>
    <property type="match status" value="1"/>
</dbReference>
<organism evidence="2 3">
    <name type="scientific">endosymbiont of Escarpia spicata</name>
    <dbReference type="NCBI Taxonomy" id="2200908"/>
    <lineage>
        <taxon>Bacteria</taxon>
        <taxon>Pseudomonadati</taxon>
        <taxon>Pseudomonadota</taxon>
        <taxon>Gammaproteobacteria</taxon>
        <taxon>sulfur-oxidizing symbionts</taxon>
    </lineage>
</organism>
<name>A0A370DTW8_9GAMM</name>
<protein>
    <recommendedName>
        <fullName evidence="1">TIR domain-containing protein</fullName>
    </recommendedName>
</protein>